<proteinExistence type="predicted"/>
<dbReference type="Proteomes" id="UP000194236">
    <property type="component" value="Unassembled WGS sequence"/>
</dbReference>
<accession>A0A1Y3BBW2</accession>
<gene>
    <name evidence="1" type="ORF">BLA29_000265</name>
</gene>
<evidence type="ECO:0000313" key="1">
    <source>
        <dbReference type="EMBL" id="OTF78362.1"/>
    </source>
</evidence>
<keyword evidence="2" id="KW-1185">Reference proteome</keyword>
<protein>
    <submittedName>
        <fullName evidence="1">Uncharacterized protein</fullName>
    </submittedName>
</protein>
<comment type="caution">
    <text evidence="1">The sequence shown here is derived from an EMBL/GenBank/DDBJ whole genome shotgun (WGS) entry which is preliminary data.</text>
</comment>
<sequence>MANDVGPTICPSNIRVAPANKLFGSNAPLNESGRSNLQTKSSMNINNTIQQQQQYDTHLYVTGMSTTVEAAVKAACRCVRLLNAVIIGSGDNDDAIGEMGAGT</sequence>
<organism evidence="1 2">
    <name type="scientific">Euroglyphus maynei</name>
    <name type="common">Mayne's house dust mite</name>
    <dbReference type="NCBI Taxonomy" id="6958"/>
    <lineage>
        <taxon>Eukaryota</taxon>
        <taxon>Metazoa</taxon>
        <taxon>Ecdysozoa</taxon>
        <taxon>Arthropoda</taxon>
        <taxon>Chelicerata</taxon>
        <taxon>Arachnida</taxon>
        <taxon>Acari</taxon>
        <taxon>Acariformes</taxon>
        <taxon>Sarcoptiformes</taxon>
        <taxon>Astigmata</taxon>
        <taxon>Psoroptidia</taxon>
        <taxon>Analgoidea</taxon>
        <taxon>Pyroglyphidae</taxon>
        <taxon>Pyroglyphinae</taxon>
        <taxon>Euroglyphus</taxon>
    </lineage>
</organism>
<reference evidence="1 2" key="1">
    <citation type="submission" date="2017-03" db="EMBL/GenBank/DDBJ databases">
        <title>Genome Survey of Euroglyphus maynei.</title>
        <authorList>
            <person name="Arlian L.G."/>
            <person name="Morgan M.S."/>
            <person name="Rider S.D."/>
        </authorList>
    </citation>
    <scope>NUCLEOTIDE SEQUENCE [LARGE SCALE GENOMIC DNA]</scope>
    <source>
        <strain evidence="1">Arlian Lab</strain>
        <tissue evidence="1">Whole body</tissue>
    </source>
</reference>
<evidence type="ECO:0000313" key="2">
    <source>
        <dbReference type="Proteomes" id="UP000194236"/>
    </source>
</evidence>
<dbReference type="AlphaFoldDB" id="A0A1Y3BBW2"/>
<dbReference type="EMBL" id="MUJZ01028217">
    <property type="protein sequence ID" value="OTF78362.1"/>
    <property type="molecule type" value="Genomic_DNA"/>
</dbReference>
<name>A0A1Y3BBW2_EURMA</name>